<dbReference type="InterPro" id="IPR007627">
    <property type="entry name" value="RNA_pol_sigma70_r2"/>
</dbReference>
<keyword evidence="4" id="KW-0238">DNA-binding</keyword>
<dbReference type="InterPro" id="IPR036388">
    <property type="entry name" value="WH-like_DNA-bd_sf"/>
</dbReference>
<proteinExistence type="inferred from homology"/>
<dbReference type="AlphaFoldDB" id="A0A4R7SXF2"/>
<evidence type="ECO:0000259" key="7">
    <source>
        <dbReference type="Pfam" id="PF08281"/>
    </source>
</evidence>
<dbReference type="GO" id="GO:0003677">
    <property type="term" value="F:DNA binding"/>
    <property type="evidence" value="ECO:0007669"/>
    <property type="project" value="UniProtKB-KW"/>
</dbReference>
<dbReference type="NCBIfam" id="TIGR02983">
    <property type="entry name" value="SigE-fam_strep"/>
    <property type="match status" value="1"/>
</dbReference>
<dbReference type="Gene3D" id="1.10.10.10">
    <property type="entry name" value="Winged helix-like DNA-binding domain superfamily/Winged helix DNA-binding domain"/>
    <property type="match status" value="1"/>
</dbReference>
<dbReference type="RefSeq" id="WP_133983625.1">
    <property type="nucleotide sequence ID" value="NZ_SOCE01000002.1"/>
</dbReference>
<dbReference type="NCBIfam" id="TIGR02937">
    <property type="entry name" value="sigma70-ECF"/>
    <property type="match status" value="1"/>
</dbReference>
<dbReference type="InterPro" id="IPR014284">
    <property type="entry name" value="RNA_pol_sigma-70_dom"/>
</dbReference>
<dbReference type="Proteomes" id="UP000295151">
    <property type="component" value="Unassembled WGS sequence"/>
</dbReference>
<dbReference type="GO" id="GO:0016987">
    <property type="term" value="F:sigma factor activity"/>
    <property type="evidence" value="ECO:0007669"/>
    <property type="project" value="UniProtKB-KW"/>
</dbReference>
<reference evidence="8 9" key="1">
    <citation type="submission" date="2019-03" db="EMBL/GenBank/DDBJ databases">
        <title>Genomic Encyclopedia of Type Strains, Phase III (KMG-III): the genomes of soil and plant-associated and newly described type strains.</title>
        <authorList>
            <person name="Whitman W."/>
        </authorList>
    </citation>
    <scope>NUCLEOTIDE SEQUENCE [LARGE SCALE GENOMIC DNA]</scope>
    <source>
        <strain evidence="8 9">VKM Ac-2575</strain>
    </source>
</reference>
<evidence type="ECO:0000256" key="1">
    <source>
        <dbReference type="ARBA" id="ARBA00010641"/>
    </source>
</evidence>
<feature type="domain" description="RNA polymerase sigma-70 region 2" evidence="6">
    <location>
        <begin position="17"/>
        <end position="80"/>
    </location>
</feature>
<keyword evidence="3" id="KW-0731">Sigma factor</keyword>
<evidence type="ECO:0000313" key="9">
    <source>
        <dbReference type="Proteomes" id="UP000295151"/>
    </source>
</evidence>
<gene>
    <name evidence="8" type="ORF">EV138_6511</name>
</gene>
<comment type="caution">
    <text evidence="8">The sequence shown here is derived from an EMBL/GenBank/DDBJ whole genome shotgun (WGS) entry which is preliminary data.</text>
</comment>
<dbReference type="OrthoDB" id="3692620at2"/>
<evidence type="ECO:0000256" key="2">
    <source>
        <dbReference type="ARBA" id="ARBA00023015"/>
    </source>
</evidence>
<keyword evidence="9" id="KW-1185">Reference proteome</keyword>
<name>A0A4R7SXF2_9ACTN</name>
<evidence type="ECO:0000313" key="8">
    <source>
        <dbReference type="EMBL" id="TDU84042.1"/>
    </source>
</evidence>
<evidence type="ECO:0000256" key="5">
    <source>
        <dbReference type="ARBA" id="ARBA00023163"/>
    </source>
</evidence>
<dbReference type="InterPro" id="IPR039425">
    <property type="entry name" value="RNA_pol_sigma-70-like"/>
</dbReference>
<dbReference type="PANTHER" id="PTHR43133:SF50">
    <property type="entry name" value="ECF RNA POLYMERASE SIGMA FACTOR SIGM"/>
    <property type="match status" value="1"/>
</dbReference>
<dbReference type="PANTHER" id="PTHR43133">
    <property type="entry name" value="RNA POLYMERASE ECF-TYPE SIGMA FACTO"/>
    <property type="match status" value="1"/>
</dbReference>
<keyword evidence="2" id="KW-0805">Transcription regulation</keyword>
<dbReference type="CDD" id="cd06171">
    <property type="entry name" value="Sigma70_r4"/>
    <property type="match status" value="1"/>
</dbReference>
<dbReference type="Pfam" id="PF04542">
    <property type="entry name" value="Sigma70_r2"/>
    <property type="match status" value="1"/>
</dbReference>
<feature type="domain" description="RNA polymerase sigma factor 70 region 4 type 2" evidence="7">
    <location>
        <begin position="105"/>
        <end position="157"/>
    </location>
</feature>
<dbReference type="Gene3D" id="1.10.1740.10">
    <property type="match status" value="1"/>
</dbReference>
<dbReference type="Pfam" id="PF08281">
    <property type="entry name" value="Sigma70_r4_2"/>
    <property type="match status" value="1"/>
</dbReference>
<dbReference type="InterPro" id="IPR013325">
    <property type="entry name" value="RNA_pol_sigma_r2"/>
</dbReference>
<dbReference type="GO" id="GO:0006352">
    <property type="term" value="P:DNA-templated transcription initiation"/>
    <property type="evidence" value="ECO:0007669"/>
    <property type="project" value="InterPro"/>
</dbReference>
<dbReference type="SUPFAM" id="SSF88946">
    <property type="entry name" value="Sigma2 domain of RNA polymerase sigma factors"/>
    <property type="match status" value="1"/>
</dbReference>
<accession>A0A4R7SXF2</accession>
<dbReference type="SUPFAM" id="SSF88659">
    <property type="entry name" value="Sigma3 and sigma4 domains of RNA polymerase sigma factors"/>
    <property type="match status" value="1"/>
</dbReference>
<evidence type="ECO:0000256" key="3">
    <source>
        <dbReference type="ARBA" id="ARBA00023082"/>
    </source>
</evidence>
<comment type="similarity">
    <text evidence="1">Belongs to the sigma-70 factor family. ECF subfamily.</text>
</comment>
<sequence length="175" mass="19700">MATGDGSGGFAQFATSRHQALYRYAYLLAGERGLAEDLVQEALTKTYVAWKRLDDSANAEAYTRKVITNTAIGWWRRKSWSAERPRDDVPELAGARDDEDVTARLWLWEELRALPPRQRAALVLRYYEDLTETETARVLGCTVGTVKSQTSHALKKLRARLGPDAVLIMEMVVAK</sequence>
<dbReference type="EMBL" id="SOCE01000002">
    <property type="protein sequence ID" value="TDU84042.1"/>
    <property type="molecule type" value="Genomic_DNA"/>
</dbReference>
<evidence type="ECO:0000259" key="6">
    <source>
        <dbReference type="Pfam" id="PF04542"/>
    </source>
</evidence>
<dbReference type="InterPro" id="IPR014325">
    <property type="entry name" value="RNA_pol_sigma-E_actinobac"/>
</dbReference>
<evidence type="ECO:0000256" key="4">
    <source>
        <dbReference type="ARBA" id="ARBA00023125"/>
    </source>
</evidence>
<organism evidence="8 9">
    <name type="scientific">Kribbella voronezhensis</name>
    <dbReference type="NCBI Taxonomy" id="2512212"/>
    <lineage>
        <taxon>Bacteria</taxon>
        <taxon>Bacillati</taxon>
        <taxon>Actinomycetota</taxon>
        <taxon>Actinomycetes</taxon>
        <taxon>Propionibacteriales</taxon>
        <taxon>Kribbellaceae</taxon>
        <taxon>Kribbella</taxon>
    </lineage>
</organism>
<protein>
    <submittedName>
        <fullName evidence="8">RNA polymerase sigma-70 factor (Sigma-E family)</fullName>
    </submittedName>
</protein>
<dbReference type="InterPro" id="IPR013249">
    <property type="entry name" value="RNA_pol_sigma70_r4_t2"/>
</dbReference>
<dbReference type="InterPro" id="IPR013324">
    <property type="entry name" value="RNA_pol_sigma_r3/r4-like"/>
</dbReference>
<keyword evidence="5" id="KW-0804">Transcription</keyword>